<feature type="region of interest" description="Disordered" evidence="1">
    <location>
        <begin position="30"/>
        <end position="101"/>
    </location>
</feature>
<dbReference type="AlphaFoldDB" id="A0A640UH82"/>
<keyword evidence="3" id="KW-1185">Reference proteome</keyword>
<gene>
    <name evidence="2" type="ORF">Stube_00960</name>
</gene>
<feature type="compositionally biased region" description="Basic and acidic residues" evidence="1">
    <location>
        <begin position="32"/>
        <end position="43"/>
    </location>
</feature>
<evidence type="ECO:0000256" key="1">
    <source>
        <dbReference type="SAM" id="MobiDB-lite"/>
    </source>
</evidence>
<reference evidence="2 3" key="1">
    <citation type="submission" date="2019-12" db="EMBL/GenBank/DDBJ databases">
        <title>Whole genome shotgun sequence of Streptomyces tubercidicus NBRC 13090.</title>
        <authorList>
            <person name="Ichikawa N."/>
            <person name="Kimura A."/>
            <person name="Kitahashi Y."/>
            <person name="Komaki H."/>
            <person name="Tamura T."/>
        </authorList>
    </citation>
    <scope>NUCLEOTIDE SEQUENCE [LARGE SCALE GENOMIC DNA]</scope>
    <source>
        <strain evidence="2 3">NBRC 13090</strain>
    </source>
</reference>
<accession>A0A640UH82</accession>
<proteinExistence type="predicted"/>
<sequence length="125" mass="12940">MKSVSGPITGPCQDRALRNDSVAAVCTTIRAGRSDRTHTRPEDVVTSPVWTPQSALGRPLRAWAGAAQESAGSASAAEPAAAPRSSDRRPKPPPDPCAISNLHASTDFTAVLFVSLSGAPQPNGR</sequence>
<dbReference type="Proteomes" id="UP000431826">
    <property type="component" value="Unassembled WGS sequence"/>
</dbReference>
<comment type="caution">
    <text evidence="2">The sequence shown here is derived from an EMBL/GenBank/DDBJ whole genome shotgun (WGS) entry which is preliminary data.</text>
</comment>
<organism evidence="2 3">
    <name type="scientific">Streptomyces tubercidicus</name>
    <dbReference type="NCBI Taxonomy" id="47759"/>
    <lineage>
        <taxon>Bacteria</taxon>
        <taxon>Bacillati</taxon>
        <taxon>Actinomycetota</taxon>
        <taxon>Actinomycetes</taxon>
        <taxon>Kitasatosporales</taxon>
        <taxon>Streptomycetaceae</taxon>
        <taxon>Streptomyces</taxon>
    </lineage>
</organism>
<feature type="compositionally biased region" description="Low complexity" evidence="1">
    <location>
        <begin position="61"/>
        <end position="84"/>
    </location>
</feature>
<evidence type="ECO:0000313" key="3">
    <source>
        <dbReference type="Proteomes" id="UP000431826"/>
    </source>
</evidence>
<protein>
    <submittedName>
        <fullName evidence="2">Uncharacterized protein</fullName>
    </submittedName>
</protein>
<name>A0A640UH82_9ACTN</name>
<evidence type="ECO:0000313" key="2">
    <source>
        <dbReference type="EMBL" id="GFE35423.1"/>
    </source>
</evidence>
<dbReference type="EMBL" id="BLIR01000001">
    <property type="protein sequence ID" value="GFE35423.1"/>
    <property type="molecule type" value="Genomic_DNA"/>
</dbReference>